<feature type="transmembrane region" description="Helical" evidence="2">
    <location>
        <begin position="303"/>
        <end position="322"/>
    </location>
</feature>
<keyword evidence="2" id="KW-1133">Transmembrane helix</keyword>
<feature type="compositionally biased region" description="Polar residues" evidence="1">
    <location>
        <begin position="156"/>
        <end position="167"/>
    </location>
</feature>
<feature type="compositionally biased region" description="Polar residues" evidence="1">
    <location>
        <begin position="174"/>
        <end position="191"/>
    </location>
</feature>
<keyword evidence="2" id="KW-0812">Transmembrane</keyword>
<protein>
    <submittedName>
        <fullName evidence="3">Uncharacterized protein</fullName>
    </submittedName>
</protein>
<feature type="non-terminal residue" evidence="3">
    <location>
        <position position="323"/>
    </location>
</feature>
<accession>A0A9P5XKM1</accession>
<feature type="transmembrane region" description="Helical" evidence="2">
    <location>
        <begin position="244"/>
        <end position="265"/>
    </location>
</feature>
<feature type="compositionally biased region" description="Polar residues" evidence="1">
    <location>
        <begin position="71"/>
        <end position="80"/>
    </location>
</feature>
<gene>
    <name evidence="3" type="ORF">P691DRAFT_629213</name>
</gene>
<evidence type="ECO:0000313" key="3">
    <source>
        <dbReference type="EMBL" id="KAF9453167.1"/>
    </source>
</evidence>
<reference evidence="3" key="1">
    <citation type="submission" date="2020-11" db="EMBL/GenBank/DDBJ databases">
        <authorList>
            <consortium name="DOE Joint Genome Institute"/>
            <person name="Ahrendt S."/>
            <person name="Riley R."/>
            <person name="Andreopoulos W."/>
            <person name="Labutti K."/>
            <person name="Pangilinan J."/>
            <person name="Ruiz-Duenas F.J."/>
            <person name="Barrasa J.M."/>
            <person name="Sanchez-Garcia M."/>
            <person name="Camarero S."/>
            <person name="Miyauchi S."/>
            <person name="Serrano A."/>
            <person name="Linde D."/>
            <person name="Babiker R."/>
            <person name="Drula E."/>
            <person name="Ayuso-Fernandez I."/>
            <person name="Pacheco R."/>
            <person name="Padilla G."/>
            <person name="Ferreira P."/>
            <person name="Barriuso J."/>
            <person name="Kellner H."/>
            <person name="Castanera R."/>
            <person name="Alfaro M."/>
            <person name="Ramirez L."/>
            <person name="Pisabarro A.G."/>
            <person name="Kuo A."/>
            <person name="Tritt A."/>
            <person name="Lipzen A."/>
            <person name="He G."/>
            <person name="Yan M."/>
            <person name="Ng V."/>
            <person name="Cullen D."/>
            <person name="Martin F."/>
            <person name="Rosso M.-N."/>
            <person name="Henrissat B."/>
            <person name="Hibbett D."/>
            <person name="Martinez A.T."/>
            <person name="Grigoriev I.V."/>
        </authorList>
    </citation>
    <scope>NUCLEOTIDE SEQUENCE</scope>
    <source>
        <strain evidence="3">MF-IS2</strain>
    </source>
</reference>
<evidence type="ECO:0000256" key="2">
    <source>
        <dbReference type="SAM" id="Phobius"/>
    </source>
</evidence>
<feature type="compositionally biased region" description="Low complexity" evidence="1">
    <location>
        <begin position="1"/>
        <end position="18"/>
    </location>
</feature>
<comment type="caution">
    <text evidence="3">The sequence shown here is derived from an EMBL/GenBank/DDBJ whole genome shotgun (WGS) entry which is preliminary data.</text>
</comment>
<proteinExistence type="predicted"/>
<feature type="compositionally biased region" description="Polar residues" evidence="1">
    <location>
        <begin position="52"/>
        <end position="63"/>
    </location>
</feature>
<feature type="compositionally biased region" description="Polar residues" evidence="1">
    <location>
        <begin position="133"/>
        <end position="149"/>
    </location>
</feature>
<feature type="non-terminal residue" evidence="3">
    <location>
        <position position="1"/>
    </location>
</feature>
<keyword evidence="4" id="KW-1185">Reference proteome</keyword>
<sequence length="323" mass="34818">PPKISTASQSGSTPSSLLAPPPVLTVIAPTPEASPITPSLTPKRVHHKSVPETPSSVLRNPNSLAAPPMQKSWSSGSTSAGKRKAEEELGNTTPPKEPKEQRATFAPEPRTHRASASSVAPSSYRRKRARLSLPSSSDGSNPPSRTPSRNAMAPHTRNTSWSRSHSTPPAHAVYQSSQPTRSRRSLSQASIPISALISPHAPSVSNSGKFHMRDPRKPAPVQSTPWSLALPSEVESGQGSPLCAWFFFVGFVLFPLWWIASFVGVPKTRRLDDTSAGGVEKGVILDDPQVEYDARSWRLRCRIMAGVSLVTYIPFIVCIAIFA</sequence>
<organism evidence="3 4">
    <name type="scientific">Macrolepiota fuliginosa MF-IS2</name>
    <dbReference type="NCBI Taxonomy" id="1400762"/>
    <lineage>
        <taxon>Eukaryota</taxon>
        <taxon>Fungi</taxon>
        <taxon>Dikarya</taxon>
        <taxon>Basidiomycota</taxon>
        <taxon>Agaricomycotina</taxon>
        <taxon>Agaricomycetes</taxon>
        <taxon>Agaricomycetidae</taxon>
        <taxon>Agaricales</taxon>
        <taxon>Agaricineae</taxon>
        <taxon>Agaricaceae</taxon>
        <taxon>Macrolepiota</taxon>
    </lineage>
</organism>
<dbReference type="Proteomes" id="UP000807342">
    <property type="component" value="Unassembled WGS sequence"/>
</dbReference>
<dbReference type="EMBL" id="MU151064">
    <property type="protein sequence ID" value="KAF9453167.1"/>
    <property type="molecule type" value="Genomic_DNA"/>
</dbReference>
<keyword evidence="2" id="KW-0472">Membrane</keyword>
<evidence type="ECO:0000256" key="1">
    <source>
        <dbReference type="SAM" id="MobiDB-lite"/>
    </source>
</evidence>
<name>A0A9P5XKM1_9AGAR</name>
<dbReference type="OrthoDB" id="3266087at2759"/>
<feature type="region of interest" description="Disordered" evidence="1">
    <location>
        <begin position="1"/>
        <end position="223"/>
    </location>
</feature>
<evidence type="ECO:0000313" key="4">
    <source>
        <dbReference type="Proteomes" id="UP000807342"/>
    </source>
</evidence>
<dbReference type="AlphaFoldDB" id="A0A9P5XKM1"/>